<organism evidence="2 3">
    <name type="scientific">Macrolepiota fuliginosa MF-IS2</name>
    <dbReference type="NCBI Taxonomy" id="1400762"/>
    <lineage>
        <taxon>Eukaryota</taxon>
        <taxon>Fungi</taxon>
        <taxon>Dikarya</taxon>
        <taxon>Basidiomycota</taxon>
        <taxon>Agaricomycotina</taxon>
        <taxon>Agaricomycetes</taxon>
        <taxon>Agaricomycetidae</taxon>
        <taxon>Agaricales</taxon>
        <taxon>Agaricineae</taxon>
        <taxon>Agaricaceae</taxon>
        <taxon>Macrolepiota</taxon>
    </lineage>
</organism>
<name>A0A9P6CAI8_9AGAR</name>
<evidence type="ECO:0000313" key="2">
    <source>
        <dbReference type="EMBL" id="KAF9454148.1"/>
    </source>
</evidence>
<reference evidence="2" key="1">
    <citation type="submission" date="2020-11" db="EMBL/GenBank/DDBJ databases">
        <authorList>
            <consortium name="DOE Joint Genome Institute"/>
            <person name="Ahrendt S."/>
            <person name="Riley R."/>
            <person name="Andreopoulos W."/>
            <person name="Labutti K."/>
            <person name="Pangilinan J."/>
            <person name="Ruiz-Duenas F.J."/>
            <person name="Barrasa J.M."/>
            <person name="Sanchez-Garcia M."/>
            <person name="Camarero S."/>
            <person name="Miyauchi S."/>
            <person name="Serrano A."/>
            <person name="Linde D."/>
            <person name="Babiker R."/>
            <person name="Drula E."/>
            <person name="Ayuso-Fernandez I."/>
            <person name="Pacheco R."/>
            <person name="Padilla G."/>
            <person name="Ferreira P."/>
            <person name="Barriuso J."/>
            <person name="Kellner H."/>
            <person name="Castanera R."/>
            <person name="Alfaro M."/>
            <person name="Ramirez L."/>
            <person name="Pisabarro A.G."/>
            <person name="Kuo A."/>
            <person name="Tritt A."/>
            <person name="Lipzen A."/>
            <person name="He G."/>
            <person name="Yan M."/>
            <person name="Ng V."/>
            <person name="Cullen D."/>
            <person name="Martin F."/>
            <person name="Rosso M.-N."/>
            <person name="Henrissat B."/>
            <person name="Hibbett D."/>
            <person name="Martinez A.T."/>
            <person name="Grigoriev I.V."/>
        </authorList>
    </citation>
    <scope>NUCLEOTIDE SEQUENCE</scope>
    <source>
        <strain evidence="2">MF-IS2</strain>
    </source>
</reference>
<gene>
    <name evidence="2" type="ORF">P691DRAFT_754915</name>
</gene>
<dbReference type="AlphaFoldDB" id="A0A9P6CAI8"/>
<accession>A0A9P6CAI8</accession>
<sequence>MPVRGASVNYNEPIISLHEMHISRERRTVRVVTAHPTLAHWDRQESIKVVLERCSVLPTLQDTLNCTKTVSSVAVGEGIGARDSISLWNPNIPHFAESAAHITFRVIPNETPFGVQEEIPPGTLPFFVLMLAAKRAHDVLGKYELTGHNCFSWCRGVIEAAATFTGRPYLTRKESEEPPANISPLDTGLLTHPGGTLGKCYGVAAATIVTGDTIQRDIITPLREDIKRVGREKEEFCDKLYVHKKRAIARGKQVSRLEAVDGGEERGGFDVPVGGAGSSVLEAPPGGTQSGADGTTQKTTKDQEQGLEGVNSGGRQVAKRGPMSS</sequence>
<proteinExistence type="predicted"/>
<dbReference type="Proteomes" id="UP000807342">
    <property type="component" value="Unassembled WGS sequence"/>
</dbReference>
<evidence type="ECO:0000313" key="3">
    <source>
        <dbReference type="Proteomes" id="UP000807342"/>
    </source>
</evidence>
<keyword evidence="3" id="KW-1185">Reference proteome</keyword>
<protein>
    <submittedName>
        <fullName evidence="2">Uncharacterized protein</fullName>
    </submittedName>
</protein>
<evidence type="ECO:0000256" key="1">
    <source>
        <dbReference type="SAM" id="MobiDB-lite"/>
    </source>
</evidence>
<dbReference type="EMBL" id="MU151056">
    <property type="protein sequence ID" value="KAF9454148.1"/>
    <property type="molecule type" value="Genomic_DNA"/>
</dbReference>
<comment type="caution">
    <text evidence="2">The sequence shown here is derived from an EMBL/GenBank/DDBJ whole genome shotgun (WGS) entry which is preliminary data.</text>
</comment>
<feature type="region of interest" description="Disordered" evidence="1">
    <location>
        <begin position="259"/>
        <end position="325"/>
    </location>
</feature>